<dbReference type="Gene3D" id="3.40.50.1820">
    <property type="entry name" value="alpha/beta hydrolase"/>
    <property type="match status" value="1"/>
</dbReference>
<gene>
    <name evidence="1" type="ORF">UFOPK1493_00748</name>
</gene>
<dbReference type="AlphaFoldDB" id="A0A6J6C6I4"/>
<proteinExistence type="predicted"/>
<organism evidence="1">
    <name type="scientific">freshwater metagenome</name>
    <dbReference type="NCBI Taxonomy" id="449393"/>
    <lineage>
        <taxon>unclassified sequences</taxon>
        <taxon>metagenomes</taxon>
        <taxon>ecological metagenomes</taxon>
    </lineage>
</organism>
<name>A0A6J6C6I4_9ZZZZ</name>
<sequence>MRAVAVPTMVVTALMAASCGGGDEPSGPVTQPSSPAVTAEDCVVRLHGKSESGAPTQLDGDVARVAPNGNQRDGNGYKWIYFPDEEYAVARGIVTDAIAQFGCERIVLGGFSNGAAFAAKLYCSGDDLGATIVGVVIDDPVPDNGAAGCAPLQEAPVTLFWTGALTATAQPGWDCDDGGWICEGGTTVGVEQFAADLGTTITPSPFTEHIANVDAPEWTAFD</sequence>
<dbReference type="PROSITE" id="PS51257">
    <property type="entry name" value="PROKAR_LIPOPROTEIN"/>
    <property type="match status" value="1"/>
</dbReference>
<evidence type="ECO:0000313" key="1">
    <source>
        <dbReference type="EMBL" id="CAB4546922.1"/>
    </source>
</evidence>
<protein>
    <submittedName>
        <fullName evidence="1">Unannotated protein</fullName>
    </submittedName>
</protein>
<dbReference type="InterPro" id="IPR029058">
    <property type="entry name" value="AB_hydrolase_fold"/>
</dbReference>
<accession>A0A6J6C6I4</accession>
<dbReference type="EMBL" id="CAEZSR010000017">
    <property type="protein sequence ID" value="CAB4546922.1"/>
    <property type="molecule type" value="Genomic_DNA"/>
</dbReference>
<dbReference type="SUPFAM" id="SSF53474">
    <property type="entry name" value="alpha/beta-Hydrolases"/>
    <property type="match status" value="1"/>
</dbReference>
<reference evidence="1" key="1">
    <citation type="submission" date="2020-05" db="EMBL/GenBank/DDBJ databases">
        <authorList>
            <person name="Chiriac C."/>
            <person name="Salcher M."/>
            <person name="Ghai R."/>
            <person name="Kavagutti S V."/>
        </authorList>
    </citation>
    <scope>NUCLEOTIDE SEQUENCE</scope>
</reference>